<gene>
    <name evidence="1" type="ORF">PVAG01_11327</name>
</gene>
<sequence length="203" mass="21268">MDPSLHRAPATVITTTATAPDVKADVVVTILTDRVTTTAPTVRLAAPASVETTTMIHMDPVAVLALDNLTTSRLATPAPVVTATILAIPMDRRLETLARADMATTPVTLMAQRLVPLVALVTETIQATLMAQATARLATTRVILMDQRPEHPATATIQATPMDPATATLVMTATLPATPAPEATVTTITTPLPRRVTLLPASC</sequence>
<evidence type="ECO:0000313" key="1">
    <source>
        <dbReference type="EMBL" id="KAL3417327.1"/>
    </source>
</evidence>
<protein>
    <submittedName>
        <fullName evidence="1">Uncharacterized protein</fullName>
    </submittedName>
</protein>
<dbReference type="Proteomes" id="UP001629113">
    <property type="component" value="Unassembled WGS sequence"/>
</dbReference>
<organism evidence="1 2">
    <name type="scientific">Phlyctema vagabunda</name>
    <dbReference type="NCBI Taxonomy" id="108571"/>
    <lineage>
        <taxon>Eukaryota</taxon>
        <taxon>Fungi</taxon>
        <taxon>Dikarya</taxon>
        <taxon>Ascomycota</taxon>
        <taxon>Pezizomycotina</taxon>
        <taxon>Leotiomycetes</taxon>
        <taxon>Helotiales</taxon>
        <taxon>Dermateaceae</taxon>
        <taxon>Phlyctema</taxon>
    </lineage>
</organism>
<evidence type="ECO:0000313" key="2">
    <source>
        <dbReference type="Proteomes" id="UP001629113"/>
    </source>
</evidence>
<name>A0ABR4P203_9HELO</name>
<dbReference type="EMBL" id="JBFCZG010000011">
    <property type="protein sequence ID" value="KAL3417327.1"/>
    <property type="molecule type" value="Genomic_DNA"/>
</dbReference>
<proteinExistence type="predicted"/>
<keyword evidence="2" id="KW-1185">Reference proteome</keyword>
<comment type="caution">
    <text evidence="1">The sequence shown here is derived from an EMBL/GenBank/DDBJ whole genome shotgun (WGS) entry which is preliminary data.</text>
</comment>
<reference evidence="1 2" key="1">
    <citation type="submission" date="2024-06" db="EMBL/GenBank/DDBJ databases">
        <title>Complete genome of Phlyctema vagabunda strain 19-DSS-EL-015.</title>
        <authorList>
            <person name="Fiorenzani C."/>
        </authorList>
    </citation>
    <scope>NUCLEOTIDE SEQUENCE [LARGE SCALE GENOMIC DNA]</scope>
    <source>
        <strain evidence="1 2">19-DSS-EL-015</strain>
    </source>
</reference>
<accession>A0ABR4P203</accession>